<dbReference type="RefSeq" id="WP_114364539.1">
    <property type="nucleotide sequence ID" value="NZ_QPIX01000010.1"/>
</dbReference>
<gene>
    <name evidence="2" type="ORF">DFR48_110186</name>
</gene>
<organism evidence="2 3">
    <name type="scientific">Ciceribacter lividus</name>
    <dbReference type="NCBI Taxonomy" id="1197950"/>
    <lineage>
        <taxon>Bacteria</taxon>
        <taxon>Pseudomonadati</taxon>
        <taxon>Pseudomonadota</taxon>
        <taxon>Alphaproteobacteria</taxon>
        <taxon>Hyphomicrobiales</taxon>
        <taxon>Rhizobiaceae</taxon>
        <taxon>Ciceribacter</taxon>
    </lineage>
</organism>
<proteinExistence type="predicted"/>
<evidence type="ECO:0000256" key="1">
    <source>
        <dbReference type="SAM" id="Phobius"/>
    </source>
</evidence>
<dbReference type="AlphaFoldDB" id="A0A6I7HK23"/>
<feature type="transmembrane region" description="Helical" evidence="1">
    <location>
        <begin position="292"/>
        <end position="313"/>
    </location>
</feature>
<keyword evidence="1" id="KW-0812">Transmembrane</keyword>
<dbReference type="EMBL" id="QPIX01000010">
    <property type="protein sequence ID" value="RCW21597.1"/>
    <property type="molecule type" value="Genomic_DNA"/>
</dbReference>
<feature type="transmembrane region" description="Helical" evidence="1">
    <location>
        <begin position="360"/>
        <end position="383"/>
    </location>
</feature>
<evidence type="ECO:0000313" key="2">
    <source>
        <dbReference type="EMBL" id="RCW21597.1"/>
    </source>
</evidence>
<keyword evidence="1" id="KW-0472">Membrane</keyword>
<keyword evidence="1" id="KW-1133">Transmembrane helix</keyword>
<keyword evidence="3" id="KW-1185">Reference proteome</keyword>
<sequence>MERLDFEHLLELYRNTEFTSGSREGVLTVASAEVKAVLERIDADPEEAKRTGLALLDDARSCVVGDRIHVEVGSPRPAIGILVDSFDDLLRSPDACFSEPQNYFVIEGKIERKTTPPHRLQTIYRQVLAVLSIIAEAATFADRTRRELVFVGDSRLVIPALFRTAELDIVNLGQSAKFSTLFDSPTHRDQKLGILNAAIVRMVQSLPREDRLRHVLTNLDIINDDIQNGYRLFASSFSYSKVRSELAAAKLEFTGKIHKTIVDIQGQLLGIPAATIIVATQMKEPQSCLQSWANTAIIAGAWAFVALLILALINQWLTLSAISAEINRQKRKLETDYADLGSDLTSTFNGLATRICWHRIVLFVIGIVSCAGAAAASVAYIYLIPVSPVCS</sequence>
<accession>A0A6I7HK23</accession>
<comment type="caution">
    <text evidence="2">The sequence shown here is derived from an EMBL/GenBank/DDBJ whole genome shotgun (WGS) entry which is preliminary data.</text>
</comment>
<name>A0A6I7HK23_9HYPH</name>
<protein>
    <submittedName>
        <fullName evidence="2">Uncharacterized protein</fullName>
    </submittedName>
</protein>
<dbReference type="Proteomes" id="UP000252582">
    <property type="component" value="Unassembled WGS sequence"/>
</dbReference>
<evidence type="ECO:0000313" key="3">
    <source>
        <dbReference type="Proteomes" id="UP000252582"/>
    </source>
</evidence>
<reference evidence="2 3" key="1">
    <citation type="submission" date="2018-07" db="EMBL/GenBank/DDBJ databases">
        <title>Genomic Encyclopedia of Type Strains, Phase IV (KMG-IV): sequencing the most valuable type-strain genomes for metagenomic binning, comparative biology and taxonomic classification.</title>
        <authorList>
            <person name="Goeker M."/>
        </authorList>
    </citation>
    <scope>NUCLEOTIDE SEQUENCE [LARGE SCALE GENOMIC DNA]</scope>
    <source>
        <strain evidence="2 3">DSM 25528</strain>
    </source>
</reference>